<dbReference type="PANTHER" id="PTHR43585:SF2">
    <property type="entry name" value="ATP-GRASP ENZYME FSQD"/>
    <property type="match status" value="1"/>
</dbReference>
<dbReference type="InterPro" id="IPR011761">
    <property type="entry name" value="ATP-grasp"/>
</dbReference>
<name>A0A4R2ID27_9ACTN</name>
<dbReference type="AlphaFoldDB" id="A0A4R2ID27"/>
<dbReference type="GO" id="GO:0016874">
    <property type="term" value="F:ligase activity"/>
    <property type="evidence" value="ECO:0007669"/>
    <property type="project" value="UniProtKB-KW"/>
</dbReference>
<sequence length="390" mass="41237">MNHLLLVGAWPELASRLVGLPGRVTLLQLDGMPGGSDLTPYARWAADLIHAPWDQPAKVVKLAAELHARDPLDVVAGYGEFTLSAVTAIAQHCGIRSVPGPADQRPGKAAQRAMLAAGGCMPVRCLVCDGPDDVRRFAAGRPVILKPDLGNGSLGVFAVTDACRIDEGWRWVRAAGLGAVLAEEMLAGPEFSVETRSVEGRHEVLMVTEKFTSGPPHFVEVGHVMPARTAAGPSLEDEAVRALIALGHADGPAHVELILTEAGPAVVEVNRRLGGDRIWELLQLSTGIDVLRLVLLDALGKPPVVDRSVDAAAAIRFVHGDAAMFADGPPVQPTSVAAVPGLVRFRWEPTTYHRRLGHVLTHAADPSRAVHAAEQACASFPDRPPAGTVT</sequence>
<evidence type="ECO:0000259" key="5">
    <source>
        <dbReference type="PROSITE" id="PS50975"/>
    </source>
</evidence>
<dbReference type="RefSeq" id="WP_132156673.1">
    <property type="nucleotide sequence ID" value="NZ_SLWR01000017.1"/>
</dbReference>
<dbReference type="GO" id="GO:0046872">
    <property type="term" value="F:metal ion binding"/>
    <property type="evidence" value="ECO:0007669"/>
    <property type="project" value="InterPro"/>
</dbReference>
<dbReference type="GO" id="GO:0005524">
    <property type="term" value="F:ATP binding"/>
    <property type="evidence" value="ECO:0007669"/>
    <property type="project" value="UniProtKB-UniRule"/>
</dbReference>
<keyword evidence="3 4" id="KW-0067">ATP-binding</keyword>
<evidence type="ECO:0000313" key="7">
    <source>
        <dbReference type="Proteomes" id="UP000295573"/>
    </source>
</evidence>
<evidence type="ECO:0000256" key="3">
    <source>
        <dbReference type="ARBA" id="ARBA00022840"/>
    </source>
</evidence>
<dbReference type="Gene3D" id="3.30.470.20">
    <property type="entry name" value="ATP-grasp fold, B domain"/>
    <property type="match status" value="1"/>
</dbReference>
<dbReference type="Proteomes" id="UP000295573">
    <property type="component" value="Unassembled WGS sequence"/>
</dbReference>
<protein>
    <submittedName>
        <fullName evidence="6">Biotin carboxylase</fullName>
    </submittedName>
</protein>
<keyword evidence="7" id="KW-1185">Reference proteome</keyword>
<dbReference type="InterPro" id="IPR052032">
    <property type="entry name" value="ATP-dep_AA_Ligase"/>
</dbReference>
<dbReference type="PROSITE" id="PS50975">
    <property type="entry name" value="ATP_GRASP"/>
    <property type="match status" value="1"/>
</dbReference>
<dbReference type="SUPFAM" id="SSF56059">
    <property type="entry name" value="Glutathione synthetase ATP-binding domain-like"/>
    <property type="match status" value="1"/>
</dbReference>
<evidence type="ECO:0000256" key="1">
    <source>
        <dbReference type="ARBA" id="ARBA00022598"/>
    </source>
</evidence>
<proteinExistence type="predicted"/>
<organism evidence="6 7">
    <name type="scientific">Kribbella antiqua</name>
    <dbReference type="NCBI Taxonomy" id="2512217"/>
    <lineage>
        <taxon>Bacteria</taxon>
        <taxon>Bacillati</taxon>
        <taxon>Actinomycetota</taxon>
        <taxon>Actinomycetes</taxon>
        <taxon>Propionibacteriales</taxon>
        <taxon>Kribbellaceae</taxon>
        <taxon>Kribbella</taxon>
    </lineage>
</organism>
<feature type="domain" description="ATP-grasp" evidence="5">
    <location>
        <begin position="112"/>
        <end position="299"/>
    </location>
</feature>
<dbReference type="EMBL" id="SLWR01000017">
    <property type="protein sequence ID" value="TCO40505.1"/>
    <property type="molecule type" value="Genomic_DNA"/>
</dbReference>
<keyword evidence="1" id="KW-0436">Ligase</keyword>
<comment type="caution">
    <text evidence="6">The sequence shown here is derived from an EMBL/GenBank/DDBJ whole genome shotgun (WGS) entry which is preliminary data.</text>
</comment>
<evidence type="ECO:0000313" key="6">
    <source>
        <dbReference type="EMBL" id="TCO40505.1"/>
    </source>
</evidence>
<dbReference type="PANTHER" id="PTHR43585">
    <property type="entry name" value="FUMIPYRROLE BIOSYNTHESIS PROTEIN C"/>
    <property type="match status" value="1"/>
</dbReference>
<reference evidence="6 7" key="1">
    <citation type="journal article" date="2015" name="Stand. Genomic Sci.">
        <title>Genomic Encyclopedia of Bacterial and Archaeal Type Strains, Phase III: the genomes of soil and plant-associated and newly described type strains.</title>
        <authorList>
            <person name="Whitman W.B."/>
            <person name="Woyke T."/>
            <person name="Klenk H.P."/>
            <person name="Zhou Y."/>
            <person name="Lilburn T.G."/>
            <person name="Beck B.J."/>
            <person name="De Vos P."/>
            <person name="Vandamme P."/>
            <person name="Eisen J.A."/>
            <person name="Garrity G."/>
            <person name="Hugenholtz P."/>
            <person name="Kyrpides N.C."/>
        </authorList>
    </citation>
    <scope>NUCLEOTIDE SEQUENCE [LARGE SCALE GENOMIC DNA]</scope>
    <source>
        <strain evidence="6 7">VKM Ac-2541</strain>
    </source>
</reference>
<evidence type="ECO:0000256" key="2">
    <source>
        <dbReference type="ARBA" id="ARBA00022741"/>
    </source>
</evidence>
<dbReference type="Pfam" id="PF13535">
    <property type="entry name" value="ATP-grasp_4"/>
    <property type="match status" value="1"/>
</dbReference>
<accession>A0A4R2ID27</accession>
<evidence type="ECO:0000256" key="4">
    <source>
        <dbReference type="PROSITE-ProRule" id="PRU00409"/>
    </source>
</evidence>
<gene>
    <name evidence="6" type="ORF">EV646_11746</name>
</gene>
<dbReference type="OrthoDB" id="6964321at2"/>
<keyword evidence="2 4" id="KW-0547">Nucleotide-binding</keyword>